<comment type="subcellular location">
    <subcellularLocation>
        <location evidence="7">Cytoplasm</location>
    </subcellularLocation>
</comment>
<evidence type="ECO:0000256" key="1">
    <source>
        <dbReference type="ARBA" id="ARBA00022490"/>
    </source>
</evidence>
<dbReference type="Gene3D" id="1.10.8.100">
    <property type="entry name" value="Ribosomal RNA adenine dimethylase-like, domain 2"/>
    <property type="match status" value="1"/>
</dbReference>
<evidence type="ECO:0000256" key="6">
    <source>
        <dbReference type="ARBA" id="ARBA00022884"/>
    </source>
</evidence>
<keyword evidence="5 7" id="KW-0949">S-adenosyl-L-methionine</keyword>
<sequence>MNKVRHSPRKRFGQNFLHNRHIINDIVRAINPQAEDNMLEIGPGLGALTVPLLGHLNHLTAVEIDTDLQKHLSEISHARGKLNLIAADALTLDYSRFGPHLRVVGNLPYNISTPLLIHLLKFTTYIEDMHFMLQKEVVERMAAQPGSKAYGRLTVMLQYHCAVDHLFDVPPEAFDPQPKVDSAVVRLIPHRESPFEKVSVAQLERLVACAFSMRRKTLNNNLKGIIRVEELDTLGIDGSKRPEQISIAEYVQLAKFISN</sequence>
<feature type="binding site" evidence="7 8">
    <location>
        <position position="15"/>
    </location>
    <ligand>
        <name>S-adenosyl-L-methionine</name>
        <dbReference type="ChEBI" id="CHEBI:59789"/>
    </ligand>
</feature>
<gene>
    <name evidence="7 10" type="primary">ksgA</name>
    <name evidence="7" type="synonym">rsmA</name>
    <name evidence="10" type="ORF">NCTC11532_00068</name>
</gene>
<feature type="binding site" evidence="7 8">
    <location>
        <position position="106"/>
    </location>
    <ligand>
        <name>S-adenosyl-L-methionine</name>
        <dbReference type="ChEBI" id="CHEBI:59789"/>
    </ligand>
</feature>
<comment type="similarity">
    <text evidence="7">Belongs to the class I-like SAM-binding methyltransferase superfamily. rRNA adenine N(6)-methyltransferase family. RsmA subfamily.</text>
</comment>
<evidence type="ECO:0000259" key="9">
    <source>
        <dbReference type="SMART" id="SM00650"/>
    </source>
</evidence>
<organism evidence="10 11">
    <name type="scientific">Legionella wadsworthii</name>
    <dbReference type="NCBI Taxonomy" id="28088"/>
    <lineage>
        <taxon>Bacteria</taxon>
        <taxon>Pseudomonadati</taxon>
        <taxon>Pseudomonadota</taxon>
        <taxon>Gammaproteobacteria</taxon>
        <taxon>Legionellales</taxon>
        <taxon>Legionellaceae</taxon>
        <taxon>Legionella</taxon>
    </lineage>
</organism>
<dbReference type="InterPro" id="IPR029063">
    <property type="entry name" value="SAM-dependent_MTases_sf"/>
</dbReference>
<feature type="binding site" evidence="7 8">
    <location>
        <position position="42"/>
    </location>
    <ligand>
        <name>S-adenosyl-L-methionine</name>
        <dbReference type="ChEBI" id="CHEBI:59789"/>
    </ligand>
</feature>
<evidence type="ECO:0000256" key="5">
    <source>
        <dbReference type="ARBA" id="ARBA00022691"/>
    </source>
</evidence>
<evidence type="ECO:0000256" key="8">
    <source>
        <dbReference type="PROSITE-ProRule" id="PRU01026"/>
    </source>
</evidence>
<dbReference type="InterPro" id="IPR011530">
    <property type="entry name" value="rRNA_adenine_dimethylase"/>
</dbReference>
<feature type="binding site" evidence="7 8">
    <location>
        <position position="63"/>
    </location>
    <ligand>
        <name>S-adenosyl-L-methionine</name>
        <dbReference type="ChEBI" id="CHEBI:59789"/>
    </ligand>
</feature>
<evidence type="ECO:0000256" key="4">
    <source>
        <dbReference type="ARBA" id="ARBA00022679"/>
    </source>
</evidence>
<accession>A0A378LML9</accession>
<keyword evidence="11" id="KW-1185">Reference proteome</keyword>
<evidence type="ECO:0000256" key="7">
    <source>
        <dbReference type="HAMAP-Rule" id="MF_00607"/>
    </source>
</evidence>
<dbReference type="EMBL" id="UGPB01000001">
    <property type="protein sequence ID" value="STY27907.1"/>
    <property type="molecule type" value="Genomic_DNA"/>
</dbReference>
<dbReference type="Proteomes" id="UP000255297">
    <property type="component" value="Unassembled WGS sequence"/>
</dbReference>
<dbReference type="PANTHER" id="PTHR11727:SF7">
    <property type="entry name" value="DIMETHYLADENOSINE TRANSFERASE-RELATED"/>
    <property type="match status" value="1"/>
</dbReference>
<feature type="binding site" evidence="7 8">
    <location>
        <position position="17"/>
    </location>
    <ligand>
        <name>S-adenosyl-L-methionine</name>
        <dbReference type="ChEBI" id="CHEBI:59789"/>
    </ligand>
</feature>
<dbReference type="InterPro" id="IPR020596">
    <property type="entry name" value="rRNA_Ade_Mease_Trfase_CS"/>
</dbReference>
<evidence type="ECO:0000313" key="10">
    <source>
        <dbReference type="EMBL" id="STY27907.1"/>
    </source>
</evidence>
<dbReference type="PROSITE" id="PS01131">
    <property type="entry name" value="RRNA_A_DIMETH"/>
    <property type="match status" value="1"/>
</dbReference>
<dbReference type="GO" id="GO:0003723">
    <property type="term" value="F:RNA binding"/>
    <property type="evidence" value="ECO:0007669"/>
    <property type="project" value="UniProtKB-UniRule"/>
</dbReference>
<dbReference type="CDD" id="cd02440">
    <property type="entry name" value="AdoMet_MTases"/>
    <property type="match status" value="1"/>
</dbReference>
<evidence type="ECO:0000256" key="3">
    <source>
        <dbReference type="ARBA" id="ARBA00022603"/>
    </source>
</evidence>
<name>A0A378LML9_9GAMM</name>
<keyword evidence="1 7" id="KW-0963">Cytoplasm</keyword>
<comment type="function">
    <text evidence="7">Specifically dimethylates two adjacent adenosines (A1518 and A1519) in the loop of a conserved hairpin near the 3'-end of 16S rRNA in the 30S particle. May play a critical role in biogenesis of 30S subunits.</text>
</comment>
<keyword evidence="6 7" id="KW-0694">RNA-binding</keyword>
<dbReference type="PROSITE" id="PS51689">
    <property type="entry name" value="SAM_RNA_A_N6_MT"/>
    <property type="match status" value="1"/>
</dbReference>
<comment type="catalytic activity">
    <reaction evidence="7">
        <text>adenosine(1518)/adenosine(1519) in 16S rRNA + 4 S-adenosyl-L-methionine = N(6)-dimethyladenosine(1518)/N(6)-dimethyladenosine(1519) in 16S rRNA + 4 S-adenosyl-L-homocysteine + 4 H(+)</text>
        <dbReference type="Rhea" id="RHEA:19609"/>
        <dbReference type="Rhea" id="RHEA-COMP:10232"/>
        <dbReference type="Rhea" id="RHEA-COMP:10233"/>
        <dbReference type="ChEBI" id="CHEBI:15378"/>
        <dbReference type="ChEBI" id="CHEBI:57856"/>
        <dbReference type="ChEBI" id="CHEBI:59789"/>
        <dbReference type="ChEBI" id="CHEBI:74411"/>
        <dbReference type="ChEBI" id="CHEBI:74493"/>
        <dbReference type="EC" id="2.1.1.182"/>
    </reaction>
</comment>
<dbReference type="InterPro" id="IPR023165">
    <property type="entry name" value="rRNA_Ade_diMease-like_C"/>
</dbReference>
<dbReference type="GO" id="GO:0005829">
    <property type="term" value="C:cytosol"/>
    <property type="evidence" value="ECO:0007669"/>
    <property type="project" value="TreeGrafter"/>
</dbReference>
<evidence type="ECO:0000313" key="11">
    <source>
        <dbReference type="Proteomes" id="UP000255297"/>
    </source>
</evidence>
<proteinExistence type="inferred from homology"/>
<dbReference type="FunFam" id="1.10.8.100:FF:000001">
    <property type="entry name" value="Ribosomal RNA small subunit methyltransferase A"/>
    <property type="match status" value="1"/>
</dbReference>
<dbReference type="Gene3D" id="3.40.50.150">
    <property type="entry name" value="Vaccinia Virus protein VP39"/>
    <property type="match status" value="1"/>
</dbReference>
<reference evidence="10 11" key="1">
    <citation type="submission" date="2018-06" db="EMBL/GenBank/DDBJ databases">
        <authorList>
            <consortium name="Pathogen Informatics"/>
            <person name="Doyle S."/>
        </authorList>
    </citation>
    <scope>NUCLEOTIDE SEQUENCE [LARGE SCALE GENOMIC DNA]</scope>
    <source>
        <strain evidence="10 11">NCTC11532</strain>
    </source>
</reference>
<dbReference type="Pfam" id="PF00398">
    <property type="entry name" value="RrnaAD"/>
    <property type="match status" value="1"/>
</dbReference>
<keyword evidence="4 7" id="KW-0808">Transferase</keyword>
<dbReference type="AlphaFoldDB" id="A0A378LML9"/>
<dbReference type="FunFam" id="3.40.50.150:FF:000023">
    <property type="entry name" value="Ribosomal RNA small subunit methyltransferase A"/>
    <property type="match status" value="1"/>
</dbReference>
<dbReference type="PANTHER" id="PTHR11727">
    <property type="entry name" value="DIMETHYLADENOSINE TRANSFERASE"/>
    <property type="match status" value="1"/>
</dbReference>
<dbReference type="HAMAP" id="MF_00607">
    <property type="entry name" value="16SrRNA_methyltr_A"/>
    <property type="match status" value="1"/>
</dbReference>
<dbReference type="InterPro" id="IPR001737">
    <property type="entry name" value="KsgA/Erm"/>
</dbReference>
<evidence type="ECO:0000256" key="2">
    <source>
        <dbReference type="ARBA" id="ARBA00022552"/>
    </source>
</evidence>
<dbReference type="InterPro" id="IPR020598">
    <property type="entry name" value="rRNA_Ade_methylase_Trfase_N"/>
</dbReference>
<dbReference type="SUPFAM" id="SSF53335">
    <property type="entry name" value="S-adenosyl-L-methionine-dependent methyltransferases"/>
    <property type="match status" value="1"/>
</dbReference>
<dbReference type="NCBIfam" id="TIGR00755">
    <property type="entry name" value="ksgA"/>
    <property type="match status" value="1"/>
</dbReference>
<protein>
    <recommendedName>
        <fullName evidence="7">Ribosomal RNA small subunit methyltransferase A</fullName>
        <ecNumber evidence="7">2.1.1.182</ecNumber>
    </recommendedName>
    <alternativeName>
        <fullName evidence="7">16S rRNA (adenine(1518)-N(6)/adenine(1519)-N(6))-dimethyltransferase</fullName>
    </alternativeName>
    <alternativeName>
        <fullName evidence="7">16S rRNA dimethyladenosine transferase</fullName>
    </alternativeName>
    <alternativeName>
        <fullName evidence="7">16S rRNA dimethylase</fullName>
    </alternativeName>
    <alternativeName>
        <fullName evidence="7">S-adenosylmethionine-6-N', N'-adenosyl(rRNA) dimethyltransferase</fullName>
    </alternativeName>
</protein>
<keyword evidence="2 7" id="KW-0698">rRNA processing</keyword>
<feature type="binding site" evidence="7 8">
    <location>
        <position position="88"/>
    </location>
    <ligand>
        <name>S-adenosyl-L-methionine</name>
        <dbReference type="ChEBI" id="CHEBI:59789"/>
    </ligand>
</feature>
<dbReference type="EC" id="2.1.1.182" evidence="7"/>
<dbReference type="GO" id="GO:0052908">
    <property type="term" value="F:16S rRNA (adenine(1518)-N(6)/adenine(1519)-N(6))-dimethyltransferase activity"/>
    <property type="evidence" value="ECO:0007669"/>
    <property type="project" value="UniProtKB-EC"/>
</dbReference>
<dbReference type="SMART" id="SM00650">
    <property type="entry name" value="rADc"/>
    <property type="match status" value="1"/>
</dbReference>
<dbReference type="STRING" id="1122170.GCA_000701265_01626"/>
<keyword evidence="3 7" id="KW-0489">Methyltransferase</keyword>
<feature type="domain" description="Ribosomal RNA adenine methylase transferase N-terminal" evidence="9">
    <location>
        <begin position="22"/>
        <end position="191"/>
    </location>
</feature>